<dbReference type="Pfam" id="PF00076">
    <property type="entry name" value="RRM_1"/>
    <property type="match status" value="3"/>
</dbReference>
<name>A0A8S3Z352_9EUPU</name>
<evidence type="ECO:0000256" key="4">
    <source>
        <dbReference type="ARBA" id="ARBA00022884"/>
    </source>
</evidence>
<keyword evidence="9" id="KW-1185">Reference proteome</keyword>
<keyword evidence="3" id="KW-0677">Repeat</keyword>
<dbReference type="FunFam" id="3.30.70.330:FF:000023">
    <property type="entry name" value="Heterogeneous nuclear ribonucleoprotein q isoform"/>
    <property type="match status" value="1"/>
</dbReference>
<dbReference type="PROSITE" id="PS50102">
    <property type="entry name" value="RRM"/>
    <property type="match status" value="3"/>
</dbReference>
<dbReference type="InterPro" id="IPR035979">
    <property type="entry name" value="RBD_domain_sf"/>
</dbReference>
<dbReference type="CDD" id="cd12251">
    <property type="entry name" value="RRM3_hnRNPR_like"/>
    <property type="match status" value="1"/>
</dbReference>
<dbReference type="OrthoDB" id="3800936at2759"/>
<evidence type="ECO:0000256" key="5">
    <source>
        <dbReference type="PROSITE-ProRule" id="PRU00176"/>
    </source>
</evidence>
<dbReference type="GO" id="GO:0003723">
    <property type="term" value="F:RNA binding"/>
    <property type="evidence" value="ECO:0007669"/>
    <property type="project" value="UniProtKB-UniRule"/>
</dbReference>
<feature type="compositionally biased region" description="Polar residues" evidence="6">
    <location>
        <begin position="555"/>
        <end position="567"/>
    </location>
</feature>
<reference evidence="8" key="1">
    <citation type="submission" date="2021-04" db="EMBL/GenBank/DDBJ databases">
        <authorList>
            <consortium name="Molecular Ecology Group"/>
        </authorList>
    </citation>
    <scope>NUCLEOTIDE SEQUENCE</scope>
</reference>
<accession>A0A8S3Z352</accession>
<evidence type="ECO:0000259" key="7">
    <source>
        <dbReference type="PROSITE" id="PS50102"/>
    </source>
</evidence>
<comment type="caution">
    <text evidence="8">The sequence shown here is derived from an EMBL/GenBank/DDBJ whole genome shotgun (WGS) entry which is preliminary data.</text>
</comment>
<dbReference type="SMART" id="SM00360">
    <property type="entry name" value="RRM"/>
    <property type="match status" value="3"/>
</dbReference>
<feature type="domain" description="RRM" evidence="7">
    <location>
        <begin position="330"/>
        <end position="400"/>
    </location>
</feature>
<feature type="domain" description="RRM" evidence="7">
    <location>
        <begin position="234"/>
        <end position="317"/>
    </location>
</feature>
<dbReference type="PANTHER" id="PTHR21245">
    <property type="entry name" value="HETEROGENEOUS NUCLEAR RIBONUCLEOPROTEIN"/>
    <property type="match status" value="1"/>
</dbReference>
<sequence length="608" mass="67541">MSQNGGDSDKDILTTEELTEAETLLKHGINKTVAKELLAIFKTGKLSQSDLDERAMDALKEFSTEDAIKVLQQFCESNLEHVGNKSAYLCGKMKTFRQKSKAGTVAPLVKGPDEAKLKEILDRTGYSLDVTTGQRKYGGPPPGGDPTPPGVGHEVFCGKIPKDVFEDELIPLFEKCGTIWDMRLMMDPLTGLNRGYAFVTFCEKEAATKAVNELNDYEIRSGKKLKVNISVANVRLFVGNIPKNKSKEEIKEEFGKRTDGLVDVIVYGLADNPRQKNRGFAFLEYESHKHASNAKRKLQSGHPKFWQCDVIVDWADPMEEPDNETMSKVKVLYVRNLTSDVTEDQLKEKFGEFGKVERVKKIKDYGFVHFEERDDAIKAMEALNGTKIGNMEIDVSLAKPPSENKKKELRKRDQDRYPPRGHYYAYDDYWLPPVRAGPPTLGVPMRRLPYPEPFYDDFYGYDDFDYYAYPPVPLVRSARGRGGMPPPLIRGPSGDRRTYAGGPGIRGAPGKGRGPASARGAVRGGRRASNGNAPAAGTAQLAARGGKRKAGADFSTGSSKRQNTDSWGSLPIAQQPLKQEIKQEPFSSSSFSGSDDAWYEDSYGQNWG</sequence>
<dbReference type="EMBL" id="CAJHNH020001018">
    <property type="protein sequence ID" value="CAG5121066.1"/>
    <property type="molecule type" value="Genomic_DNA"/>
</dbReference>
<evidence type="ECO:0000256" key="1">
    <source>
        <dbReference type="ARBA" id="ARBA00004496"/>
    </source>
</evidence>
<feature type="compositionally biased region" description="Low complexity" evidence="6">
    <location>
        <begin position="514"/>
        <end position="537"/>
    </location>
</feature>
<organism evidence="8 9">
    <name type="scientific">Candidula unifasciata</name>
    <dbReference type="NCBI Taxonomy" id="100452"/>
    <lineage>
        <taxon>Eukaryota</taxon>
        <taxon>Metazoa</taxon>
        <taxon>Spiralia</taxon>
        <taxon>Lophotrochozoa</taxon>
        <taxon>Mollusca</taxon>
        <taxon>Gastropoda</taxon>
        <taxon>Heterobranchia</taxon>
        <taxon>Euthyneura</taxon>
        <taxon>Panpulmonata</taxon>
        <taxon>Eupulmonata</taxon>
        <taxon>Stylommatophora</taxon>
        <taxon>Helicina</taxon>
        <taxon>Helicoidea</taxon>
        <taxon>Geomitridae</taxon>
        <taxon>Candidula</taxon>
    </lineage>
</organism>
<gene>
    <name evidence="8" type="ORF">CUNI_LOCUS6624</name>
</gene>
<comment type="subcellular location">
    <subcellularLocation>
        <location evidence="1">Cytoplasm</location>
    </subcellularLocation>
</comment>
<dbReference type="InterPro" id="IPR000504">
    <property type="entry name" value="RRM_dom"/>
</dbReference>
<evidence type="ECO:0000256" key="6">
    <source>
        <dbReference type="SAM" id="MobiDB-lite"/>
    </source>
</evidence>
<proteinExistence type="predicted"/>
<protein>
    <recommendedName>
        <fullName evidence="7">RRM domain-containing protein</fullName>
    </recommendedName>
</protein>
<evidence type="ECO:0000256" key="2">
    <source>
        <dbReference type="ARBA" id="ARBA00022490"/>
    </source>
</evidence>
<dbReference type="InterPro" id="IPR012677">
    <property type="entry name" value="Nucleotide-bd_a/b_plait_sf"/>
</dbReference>
<dbReference type="FunFam" id="3.30.70.330:FF:000024">
    <property type="entry name" value="Heterogeneous nuclear ribonucleoprotein q isoform"/>
    <property type="match status" value="1"/>
</dbReference>
<dbReference type="InterPro" id="IPR006535">
    <property type="entry name" value="HnRNP_R/Q_splicing_fac"/>
</dbReference>
<keyword evidence="4 5" id="KW-0694">RNA-binding</keyword>
<dbReference type="SUPFAM" id="SSF54928">
    <property type="entry name" value="RNA-binding domain, RBD"/>
    <property type="match status" value="2"/>
</dbReference>
<feature type="region of interest" description="Disordered" evidence="6">
    <location>
        <begin position="482"/>
        <end position="608"/>
    </location>
</feature>
<dbReference type="FunFam" id="3.30.70.330:FF:000213">
    <property type="entry name" value="Uncharacterized protein, isoform R"/>
    <property type="match status" value="1"/>
</dbReference>
<dbReference type="AlphaFoldDB" id="A0A8S3Z352"/>
<dbReference type="NCBIfam" id="TIGR01648">
    <property type="entry name" value="hnRNP-R-Q"/>
    <property type="match status" value="1"/>
</dbReference>
<dbReference type="Proteomes" id="UP000678393">
    <property type="component" value="Unassembled WGS sequence"/>
</dbReference>
<dbReference type="Gene3D" id="3.30.70.330">
    <property type="match status" value="3"/>
</dbReference>
<feature type="compositionally biased region" description="Gly residues" evidence="6">
    <location>
        <begin position="501"/>
        <end position="513"/>
    </location>
</feature>
<dbReference type="CDD" id="cd12250">
    <property type="entry name" value="RRM2_hnRNPR_like"/>
    <property type="match status" value="1"/>
</dbReference>
<evidence type="ECO:0000256" key="3">
    <source>
        <dbReference type="ARBA" id="ARBA00022737"/>
    </source>
</evidence>
<dbReference type="GO" id="GO:0005737">
    <property type="term" value="C:cytoplasm"/>
    <property type="evidence" value="ECO:0007669"/>
    <property type="project" value="UniProtKB-SubCell"/>
</dbReference>
<dbReference type="Pfam" id="PF18360">
    <property type="entry name" value="hnRNP_Q_AcD"/>
    <property type="match status" value="1"/>
</dbReference>
<dbReference type="InterPro" id="IPR041337">
    <property type="entry name" value="hnRNP_Q_AcD"/>
</dbReference>
<keyword evidence="2" id="KW-0963">Cytoplasm</keyword>
<evidence type="ECO:0000313" key="9">
    <source>
        <dbReference type="Proteomes" id="UP000678393"/>
    </source>
</evidence>
<feature type="domain" description="RRM" evidence="7">
    <location>
        <begin position="153"/>
        <end position="232"/>
    </location>
</feature>
<evidence type="ECO:0000313" key="8">
    <source>
        <dbReference type="EMBL" id="CAG5121066.1"/>
    </source>
</evidence>
<dbReference type="CDD" id="cd12249">
    <property type="entry name" value="RRM1_hnRNPR_like"/>
    <property type="match status" value="1"/>
</dbReference>